<dbReference type="AlphaFoldDB" id="A0A6A7Y4U1"/>
<name>A0A6A7Y4U1_9HYPH</name>
<keyword evidence="2" id="KW-1185">Reference proteome</keyword>
<organism evidence="1 2">
    <name type="scientific">Segnochrobactrum spirostomi</name>
    <dbReference type="NCBI Taxonomy" id="2608987"/>
    <lineage>
        <taxon>Bacteria</taxon>
        <taxon>Pseudomonadati</taxon>
        <taxon>Pseudomonadota</taxon>
        <taxon>Alphaproteobacteria</taxon>
        <taxon>Hyphomicrobiales</taxon>
        <taxon>Segnochrobactraceae</taxon>
        <taxon>Segnochrobactrum</taxon>
    </lineage>
</organism>
<dbReference type="EMBL" id="VWNA01000001">
    <property type="protein sequence ID" value="MQT14173.1"/>
    <property type="molecule type" value="Genomic_DNA"/>
</dbReference>
<evidence type="ECO:0000313" key="1">
    <source>
        <dbReference type="EMBL" id="MQT14173.1"/>
    </source>
</evidence>
<protein>
    <submittedName>
        <fullName evidence="1">Uncharacterized protein</fullName>
    </submittedName>
</protein>
<accession>A0A6A7Y4U1</accession>
<evidence type="ECO:0000313" key="2">
    <source>
        <dbReference type="Proteomes" id="UP000332515"/>
    </source>
</evidence>
<dbReference type="RefSeq" id="WP_153484383.1">
    <property type="nucleotide sequence ID" value="NZ_VWNA01000001.1"/>
</dbReference>
<sequence>MSRFNHYLVEIDDNPAGILIRTGSEFAFHAVGAKFAPLEGATFPDAVAAERAARRLARHGGTPKLRAAA</sequence>
<proteinExistence type="predicted"/>
<gene>
    <name evidence="1" type="ORF">F0357_16285</name>
</gene>
<dbReference type="Proteomes" id="UP000332515">
    <property type="component" value="Unassembled WGS sequence"/>
</dbReference>
<reference evidence="1 2" key="1">
    <citation type="submission" date="2019-09" db="EMBL/GenBank/DDBJ databases">
        <title>Segnochrobactrum spirostomi gen. nov., sp. nov., isolated from the ciliate Spirostomum cf. yagiui and description of a novel family, Segnochrobactraceae fam. nov. within the order Rhizobiales of the class Alphaproteobacteria.</title>
        <authorList>
            <person name="Akter S."/>
            <person name="Shazib S.U.A."/>
            <person name="Shin M.K."/>
        </authorList>
    </citation>
    <scope>NUCLEOTIDE SEQUENCE [LARGE SCALE GENOMIC DNA]</scope>
    <source>
        <strain evidence="1 2">Sp-1</strain>
    </source>
</reference>
<comment type="caution">
    <text evidence="1">The sequence shown here is derived from an EMBL/GenBank/DDBJ whole genome shotgun (WGS) entry which is preliminary data.</text>
</comment>